<dbReference type="Proteomes" id="UP001162741">
    <property type="component" value="Chromosome"/>
</dbReference>
<dbReference type="EMBL" id="CP107006">
    <property type="protein sequence ID" value="UYQ94091.1"/>
    <property type="molecule type" value="Genomic_DNA"/>
</dbReference>
<dbReference type="InterPro" id="IPR002201">
    <property type="entry name" value="Glyco_trans_9"/>
</dbReference>
<keyword evidence="1" id="KW-0328">Glycosyltransferase</keyword>
<dbReference type="Gene3D" id="3.40.50.2000">
    <property type="entry name" value="Glycogen Phosphorylase B"/>
    <property type="match status" value="2"/>
</dbReference>
<dbReference type="PANTHER" id="PTHR30160:SF1">
    <property type="entry name" value="LIPOPOLYSACCHARIDE 1,2-N-ACETYLGLUCOSAMINETRANSFERASE-RELATED"/>
    <property type="match status" value="1"/>
</dbReference>
<name>A0ABY6J720_9BACT</name>
<evidence type="ECO:0000256" key="1">
    <source>
        <dbReference type="ARBA" id="ARBA00022676"/>
    </source>
</evidence>
<dbReference type="InterPro" id="IPR051199">
    <property type="entry name" value="LPS_LOS_Heptosyltrfase"/>
</dbReference>
<evidence type="ECO:0000313" key="4">
    <source>
        <dbReference type="Proteomes" id="UP001162741"/>
    </source>
</evidence>
<dbReference type="PANTHER" id="PTHR30160">
    <property type="entry name" value="TETRAACYLDISACCHARIDE 4'-KINASE-RELATED"/>
    <property type="match status" value="1"/>
</dbReference>
<evidence type="ECO:0000256" key="2">
    <source>
        <dbReference type="ARBA" id="ARBA00022679"/>
    </source>
</evidence>
<dbReference type="RefSeq" id="WP_264282044.1">
    <property type="nucleotide sequence ID" value="NZ_CP107006.1"/>
</dbReference>
<sequence length="376" mass="41373">MIKPFKKILCIRPDNMGDVLMSQPAISALKSTFGATITLLTSQVGAAIAELLPEIDEVLAMDAAWVSGPQPDDAERYFQLVAQIKAQQFDVAFIFTVYSQNPLPSAMLAYLAGIPDRFAYCRENPYALLTHWIPDPEPHRFIRHQVKRDLDLVATAGAQSVSHQLRVPIDHALLPQVKEKLRKAGANPDLPWTLMHMGASEPRRQYPTAGWISAARELTQHQLIFTGTAAEKSKVEDVCRQTGAVAAAGLFTLKELILVIEQAALLVTVNTAPMHIAAATRTPVLALYAMTNPQHTPWTALSKVLYFDVPEHQRSQNEIVTMGYAYFPKTGLLQANTCNIVTYANKLLKSATSFSSQDYLQLPSLIPNPDAGASRS</sequence>
<dbReference type="SUPFAM" id="SSF53756">
    <property type="entry name" value="UDP-Glycosyltransferase/glycogen phosphorylase"/>
    <property type="match status" value="1"/>
</dbReference>
<gene>
    <name evidence="3" type="ORF">MKQ68_03170</name>
</gene>
<reference evidence="3" key="1">
    <citation type="submission" date="2022-10" db="EMBL/GenBank/DDBJ databases">
        <title>Chitinophaga sp. nov., isolated from soil.</title>
        <authorList>
            <person name="Jeon C.O."/>
        </authorList>
    </citation>
    <scope>NUCLEOTIDE SEQUENCE</scope>
    <source>
        <strain evidence="3">R8</strain>
    </source>
</reference>
<accession>A0ABY6J720</accession>
<dbReference type="CDD" id="cd03789">
    <property type="entry name" value="GT9_LPS_heptosyltransferase"/>
    <property type="match status" value="1"/>
</dbReference>
<protein>
    <submittedName>
        <fullName evidence="3">Glycosyltransferase family 9 protein</fullName>
    </submittedName>
</protein>
<dbReference type="Pfam" id="PF01075">
    <property type="entry name" value="Glyco_transf_9"/>
    <property type="match status" value="1"/>
</dbReference>
<organism evidence="3 4">
    <name type="scientific">Chitinophaga horti</name>
    <dbReference type="NCBI Taxonomy" id="2920382"/>
    <lineage>
        <taxon>Bacteria</taxon>
        <taxon>Pseudomonadati</taxon>
        <taxon>Bacteroidota</taxon>
        <taxon>Chitinophagia</taxon>
        <taxon>Chitinophagales</taxon>
        <taxon>Chitinophagaceae</taxon>
        <taxon>Chitinophaga</taxon>
    </lineage>
</organism>
<keyword evidence="2" id="KW-0808">Transferase</keyword>
<keyword evidence="4" id="KW-1185">Reference proteome</keyword>
<evidence type="ECO:0000313" key="3">
    <source>
        <dbReference type="EMBL" id="UYQ94091.1"/>
    </source>
</evidence>
<proteinExistence type="predicted"/>